<dbReference type="Gene3D" id="3.40.640.10">
    <property type="entry name" value="Type I PLP-dependent aspartate aminotransferase-like (Major domain)"/>
    <property type="match status" value="1"/>
</dbReference>
<evidence type="ECO:0000313" key="6">
    <source>
        <dbReference type="Proteomes" id="UP000589373"/>
    </source>
</evidence>
<dbReference type="SUPFAM" id="SSF53383">
    <property type="entry name" value="PLP-dependent transferases"/>
    <property type="match status" value="1"/>
</dbReference>
<dbReference type="GO" id="GO:0071269">
    <property type="term" value="P:L-homocysteine biosynthetic process"/>
    <property type="evidence" value="ECO:0007669"/>
    <property type="project" value="TreeGrafter"/>
</dbReference>
<dbReference type="GO" id="GO:0005737">
    <property type="term" value="C:cytoplasm"/>
    <property type="evidence" value="ECO:0007669"/>
    <property type="project" value="TreeGrafter"/>
</dbReference>
<dbReference type="Proteomes" id="UP000589373">
    <property type="component" value="Unassembled WGS sequence"/>
</dbReference>
<keyword evidence="3 4" id="KW-0663">Pyridoxal phosphate</keyword>
<feature type="non-terminal residue" evidence="5">
    <location>
        <position position="97"/>
    </location>
</feature>
<dbReference type="InterPro" id="IPR000277">
    <property type="entry name" value="Cys/Met-Metab_PyrdxlP-dep_enz"/>
</dbReference>
<accession>A0A847D4B4</accession>
<evidence type="ECO:0000256" key="3">
    <source>
        <dbReference type="ARBA" id="ARBA00022898"/>
    </source>
</evidence>
<dbReference type="GO" id="GO:0030170">
    <property type="term" value="F:pyridoxal phosphate binding"/>
    <property type="evidence" value="ECO:0007669"/>
    <property type="project" value="InterPro"/>
</dbReference>
<dbReference type="EMBL" id="JAAZCD010000177">
    <property type="protein sequence ID" value="NLD32161.1"/>
    <property type="molecule type" value="Genomic_DNA"/>
</dbReference>
<name>A0A847D4B4_9LACT</name>
<evidence type="ECO:0000256" key="1">
    <source>
        <dbReference type="ARBA" id="ARBA00001933"/>
    </source>
</evidence>
<dbReference type="AlphaFoldDB" id="A0A847D4B4"/>
<evidence type="ECO:0000313" key="5">
    <source>
        <dbReference type="EMBL" id="NLD32161.1"/>
    </source>
</evidence>
<protein>
    <submittedName>
        <fullName evidence="5">O-acetylhomoserine aminocarboxypropyltransferase/cysteine synthase</fullName>
    </submittedName>
</protein>
<dbReference type="InterPro" id="IPR015421">
    <property type="entry name" value="PyrdxlP-dep_Trfase_major"/>
</dbReference>
<dbReference type="GO" id="GO:0006535">
    <property type="term" value="P:cysteine biosynthetic process from serine"/>
    <property type="evidence" value="ECO:0007669"/>
    <property type="project" value="TreeGrafter"/>
</dbReference>
<dbReference type="RefSeq" id="WP_276646413.1">
    <property type="nucleotide sequence ID" value="NZ_JAAZCD010000177.1"/>
</dbReference>
<comment type="cofactor">
    <cofactor evidence="1 4">
        <name>pyridoxal 5'-phosphate</name>
        <dbReference type="ChEBI" id="CHEBI:597326"/>
    </cofactor>
</comment>
<dbReference type="PANTHER" id="PTHR43797:SF2">
    <property type="entry name" value="HOMOCYSTEINE_CYSTEINE SYNTHASE"/>
    <property type="match status" value="1"/>
</dbReference>
<comment type="similarity">
    <text evidence="4">Belongs to the trans-sulfuration enzymes family.</text>
</comment>
<dbReference type="Pfam" id="PF01053">
    <property type="entry name" value="Cys_Met_Meta_PP"/>
    <property type="match status" value="1"/>
</dbReference>
<dbReference type="GO" id="GO:0019346">
    <property type="term" value="P:transsulfuration"/>
    <property type="evidence" value="ECO:0007669"/>
    <property type="project" value="InterPro"/>
</dbReference>
<gene>
    <name evidence="5" type="ORF">GX662_07870</name>
</gene>
<dbReference type="PANTHER" id="PTHR43797">
    <property type="entry name" value="HOMOCYSTEINE/CYSTEINE SYNTHASE"/>
    <property type="match status" value="1"/>
</dbReference>
<dbReference type="InterPro" id="IPR006235">
    <property type="entry name" value="OAc-hSer/O-AcSer_sulfhydrylase"/>
</dbReference>
<evidence type="ECO:0000256" key="4">
    <source>
        <dbReference type="RuleBase" id="RU362118"/>
    </source>
</evidence>
<dbReference type="GO" id="GO:0004124">
    <property type="term" value="F:cysteine synthase activity"/>
    <property type="evidence" value="ECO:0007669"/>
    <property type="project" value="TreeGrafter"/>
</dbReference>
<keyword evidence="2 5" id="KW-0808">Transferase</keyword>
<comment type="caution">
    <text evidence="5">The sequence shown here is derived from an EMBL/GenBank/DDBJ whole genome shotgun (WGS) entry which is preliminary data.</text>
</comment>
<dbReference type="GO" id="GO:0003961">
    <property type="term" value="F:O-acetylhomoserine aminocarboxypropyltransferase activity"/>
    <property type="evidence" value="ECO:0007669"/>
    <property type="project" value="TreeGrafter"/>
</dbReference>
<reference evidence="5 6" key="1">
    <citation type="journal article" date="2020" name="Biotechnol. Biofuels">
        <title>New insights from the biogas microbiome by comprehensive genome-resolved metagenomics of nearly 1600 species originating from multiple anaerobic digesters.</title>
        <authorList>
            <person name="Campanaro S."/>
            <person name="Treu L."/>
            <person name="Rodriguez-R L.M."/>
            <person name="Kovalovszki A."/>
            <person name="Ziels R.M."/>
            <person name="Maus I."/>
            <person name="Zhu X."/>
            <person name="Kougias P.G."/>
            <person name="Basile A."/>
            <person name="Luo G."/>
            <person name="Schluter A."/>
            <person name="Konstantinidis K.T."/>
            <person name="Angelidaki I."/>
        </authorList>
    </citation>
    <scope>NUCLEOTIDE SEQUENCE [LARGE SCALE GENOMIC DNA]</scope>
    <source>
        <strain evidence="5">AS07pgkLD_105</strain>
    </source>
</reference>
<dbReference type="InterPro" id="IPR015424">
    <property type="entry name" value="PyrdxlP-dep_Trfase"/>
</dbReference>
<organism evidence="5 6">
    <name type="scientific">Trichococcus flocculiformis</name>
    <dbReference type="NCBI Taxonomy" id="82803"/>
    <lineage>
        <taxon>Bacteria</taxon>
        <taxon>Bacillati</taxon>
        <taxon>Bacillota</taxon>
        <taxon>Bacilli</taxon>
        <taxon>Lactobacillales</taxon>
        <taxon>Carnobacteriaceae</taxon>
        <taxon>Trichococcus</taxon>
    </lineage>
</organism>
<proteinExistence type="inferred from homology"/>
<sequence>MTEKNYSFETLQVHAGQVPDPVTGARAVPIYQTTAFVFDSAEQAAGRFALTDAGNVYTRLTNPTTAVVDARVAALEGGTSAVTVASGSAAITYAILN</sequence>
<evidence type="ECO:0000256" key="2">
    <source>
        <dbReference type="ARBA" id="ARBA00022679"/>
    </source>
</evidence>